<name>A0ABQ0ALB5_9RHOB</name>
<proteinExistence type="predicted"/>
<feature type="region of interest" description="Disordered" evidence="1">
    <location>
        <begin position="1"/>
        <end position="57"/>
    </location>
</feature>
<evidence type="ECO:0000313" key="2">
    <source>
        <dbReference type="EMBL" id="GAA6196665.1"/>
    </source>
</evidence>
<evidence type="ECO:0000313" key="3">
    <source>
        <dbReference type="Proteomes" id="UP001441944"/>
    </source>
</evidence>
<dbReference type="Proteomes" id="UP001441944">
    <property type="component" value="Unassembled WGS sequence"/>
</dbReference>
<dbReference type="EMBL" id="BAABWU010000007">
    <property type="protein sequence ID" value="GAA6196665.1"/>
    <property type="molecule type" value="Genomic_DNA"/>
</dbReference>
<feature type="compositionally biased region" description="Polar residues" evidence="1">
    <location>
        <begin position="19"/>
        <end position="44"/>
    </location>
</feature>
<evidence type="ECO:0000256" key="1">
    <source>
        <dbReference type="SAM" id="MobiDB-lite"/>
    </source>
</evidence>
<keyword evidence="3" id="KW-1185">Reference proteome</keyword>
<organism evidence="2 3">
    <name type="scientific">Pseudophaeobacter arcticus</name>
    <dbReference type="NCBI Taxonomy" id="385492"/>
    <lineage>
        <taxon>Bacteria</taxon>
        <taxon>Pseudomonadati</taxon>
        <taxon>Pseudomonadota</taxon>
        <taxon>Alphaproteobacteria</taxon>
        <taxon>Rhodobacterales</taxon>
        <taxon>Paracoccaceae</taxon>
        <taxon>Pseudophaeobacter</taxon>
    </lineage>
</organism>
<comment type="caution">
    <text evidence="2">The sequence shown here is derived from an EMBL/GenBank/DDBJ whole genome shotgun (WGS) entry which is preliminary data.</text>
</comment>
<gene>
    <name evidence="2" type="ORF">NBRC116598_21090</name>
</gene>
<accession>A0ABQ0ALB5</accession>
<reference evidence="2 3" key="1">
    <citation type="submission" date="2024-04" db="EMBL/GenBank/DDBJ databases">
        <title>Draft genome sequence of Pseudophaeobacter arcticus NBRC 116598.</title>
        <authorList>
            <person name="Miyakawa T."/>
            <person name="Kusuya Y."/>
            <person name="Miura T."/>
        </authorList>
    </citation>
    <scope>NUCLEOTIDE SEQUENCE [LARGE SCALE GENOMIC DNA]</scope>
    <source>
        <strain evidence="2 3">SU-CL00105</strain>
    </source>
</reference>
<protein>
    <submittedName>
        <fullName evidence="2">Uncharacterized protein</fullName>
    </submittedName>
</protein>
<sequence length="57" mass="6374">MAMYASTYHSPPKIDYPYQEQQQLSGSTQDVNNAPTKPFTVQDNQKIKNALKEDAAA</sequence>